<gene>
    <name evidence="1" type="ORF">Slati_0184700</name>
</gene>
<proteinExistence type="predicted"/>
<comment type="caution">
    <text evidence="1">The sequence shown here is derived from an EMBL/GenBank/DDBJ whole genome shotgun (WGS) entry which is preliminary data.</text>
</comment>
<organism evidence="1">
    <name type="scientific">Sesamum latifolium</name>
    <dbReference type="NCBI Taxonomy" id="2727402"/>
    <lineage>
        <taxon>Eukaryota</taxon>
        <taxon>Viridiplantae</taxon>
        <taxon>Streptophyta</taxon>
        <taxon>Embryophyta</taxon>
        <taxon>Tracheophyta</taxon>
        <taxon>Spermatophyta</taxon>
        <taxon>Magnoliopsida</taxon>
        <taxon>eudicotyledons</taxon>
        <taxon>Gunneridae</taxon>
        <taxon>Pentapetalae</taxon>
        <taxon>asterids</taxon>
        <taxon>lamiids</taxon>
        <taxon>Lamiales</taxon>
        <taxon>Pedaliaceae</taxon>
        <taxon>Sesamum</taxon>
    </lineage>
</organism>
<protein>
    <recommendedName>
        <fullName evidence="2">Reverse transcriptase</fullName>
    </recommendedName>
</protein>
<dbReference type="AlphaFoldDB" id="A0AAW2YAP5"/>
<dbReference type="EMBL" id="JACGWN010000001">
    <property type="protein sequence ID" value="KAL0462971.1"/>
    <property type="molecule type" value="Genomic_DNA"/>
</dbReference>
<evidence type="ECO:0000313" key="1">
    <source>
        <dbReference type="EMBL" id="KAL0462971.1"/>
    </source>
</evidence>
<reference evidence="1" key="2">
    <citation type="journal article" date="2024" name="Plant">
        <title>Genomic evolution and insights into agronomic trait innovations of Sesamum species.</title>
        <authorList>
            <person name="Miao H."/>
            <person name="Wang L."/>
            <person name="Qu L."/>
            <person name="Liu H."/>
            <person name="Sun Y."/>
            <person name="Le M."/>
            <person name="Wang Q."/>
            <person name="Wei S."/>
            <person name="Zheng Y."/>
            <person name="Lin W."/>
            <person name="Duan Y."/>
            <person name="Cao H."/>
            <person name="Xiong S."/>
            <person name="Wang X."/>
            <person name="Wei L."/>
            <person name="Li C."/>
            <person name="Ma Q."/>
            <person name="Ju M."/>
            <person name="Zhao R."/>
            <person name="Li G."/>
            <person name="Mu C."/>
            <person name="Tian Q."/>
            <person name="Mei H."/>
            <person name="Zhang T."/>
            <person name="Gao T."/>
            <person name="Zhang H."/>
        </authorList>
    </citation>
    <scope>NUCLEOTIDE SEQUENCE</scope>
    <source>
        <strain evidence="1">KEN1</strain>
    </source>
</reference>
<reference evidence="1" key="1">
    <citation type="submission" date="2020-06" db="EMBL/GenBank/DDBJ databases">
        <authorList>
            <person name="Li T."/>
            <person name="Hu X."/>
            <person name="Zhang T."/>
            <person name="Song X."/>
            <person name="Zhang H."/>
            <person name="Dai N."/>
            <person name="Sheng W."/>
            <person name="Hou X."/>
            <person name="Wei L."/>
        </authorList>
    </citation>
    <scope>NUCLEOTIDE SEQUENCE</scope>
    <source>
        <strain evidence="1">KEN1</strain>
        <tissue evidence="1">Leaf</tissue>
    </source>
</reference>
<accession>A0AAW2YAP5</accession>
<evidence type="ECO:0008006" key="2">
    <source>
        <dbReference type="Google" id="ProtNLM"/>
    </source>
</evidence>
<sequence length="159" mass="17810">MEENQEITNSDHIRESAASYFENLLSSNPAHTNIPDFPFQFSKLSEEVGHNICTIPSEEEIKDTVFSIDKDSVAGLDGFSLAFYQACREFIAKDIHDAVRDFFSGTPMPRSFKATTIVLIPKVDSPIRRMISGLSPYAMSPTKFCLSYSTRSSLKPSRT</sequence>
<name>A0AAW2YAP5_9LAMI</name>